<name>A0A699HIV4_TANCI</name>
<evidence type="ECO:0000259" key="3">
    <source>
        <dbReference type="Pfam" id="PF07727"/>
    </source>
</evidence>
<dbReference type="CDD" id="cd09272">
    <property type="entry name" value="RNase_HI_RT_Ty1"/>
    <property type="match status" value="1"/>
</dbReference>
<organism evidence="4">
    <name type="scientific">Tanacetum cinerariifolium</name>
    <name type="common">Dalmatian daisy</name>
    <name type="synonym">Chrysanthemum cinerariifolium</name>
    <dbReference type="NCBI Taxonomy" id="118510"/>
    <lineage>
        <taxon>Eukaryota</taxon>
        <taxon>Viridiplantae</taxon>
        <taxon>Streptophyta</taxon>
        <taxon>Embryophyta</taxon>
        <taxon>Tracheophyta</taxon>
        <taxon>Spermatophyta</taxon>
        <taxon>Magnoliopsida</taxon>
        <taxon>eudicotyledons</taxon>
        <taxon>Gunneridae</taxon>
        <taxon>Pentapetalae</taxon>
        <taxon>asterids</taxon>
        <taxon>campanulids</taxon>
        <taxon>Asterales</taxon>
        <taxon>Asteraceae</taxon>
        <taxon>Asteroideae</taxon>
        <taxon>Anthemideae</taxon>
        <taxon>Anthemidinae</taxon>
        <taxon>Tanacetum</taxon>
    </lineage>
</organism>
<evidence type="ECO:0000256" key="2">
    <source>
        <dbReference type="SAM" id="Phobius"/>
    </source>
</evidence>
<gene>
    <name evidence="4" type="ORF">Tci_399027</name>
</gene>
<dbReference type="Gene3D" id="3.30.420.10">
    <property type="entry name" value="Ribonuclease H-like superfamily/Ribonuclease H"/>
    <property type="match status" value="1"/>
</dbReference>
<keyword evidence="2" id="KW-0472">Membrane</keyword>
<dbReference type="GO" id="GO:0003676">
    <property type="term" value="F:nucleic acid binding"/>
    <property type="evidence" value="ECO:0007669"/>
    <property type="project" value="InterPro"/>
</dbReference>
<dbReference type="EMBL" id="BKCJ010164885">
    <property type="protein sequence ID" value="GEY27053.1"/>
    <property type="molecule type" value="Genomic_DNA"/>
</dbReference>
<dbReference type="AlphaFoldDB" id="A0A699HIV4"/>
<protein>
    <submittedName>
        <fullName evidence="4">Putative ribonuclease H-like domain-containing protein</fullName>
    </submittedName>
</protein>
<feature type="domain" description="Reverse transcriptase Ty1/copia-type" evidence="3">
    <location>
        <begin position="522"/>
        <end position="674"/>
    </location>
</feature>
<feature type="compositionally biased region" description="Polar residues" evidence="1">
    <location>
        <begin position="327"/>
        <end position="336"/>
    </location>
</feature>
<feature type="region of interest" description="Disordered" evidence="1">
    <location>
        <begin position="313"/>
        <end position="336"/>
    </location>
</feature>
<dbReference type="SUPFAM" id="SSF56672">
    <property type="entry name" value="DNA/RNA polymerases"/>
    <property type="match status" value="1"/>
</dbReference>
<dbReference type="Pfam" id="PF07727">
    <property type="entry name" value="RVT_2"/>
    <property type="match status" value="2"/>
</dbReference>
<dbReference type="InterPro" id="IPR043502">
    <property type="entry name" value="DNA/RNA_pol_sf"/>
</dbReference>
<dbReference type="InterPro" id="IPR036397">
    <property type="entry name" value="RNaseH_sf"/>
</dbReference>
<reference evidence="4" key="1">
    <citation type="journal article" date="2019" name="Sci. Rep.">
        <title>Draft genome of Tanacetum cinerariifolium, the natural source of mosquito coil.</title>
        <authorList>
            <person name="Yamashiro T."/>
            <person name="Shiraishi A."/>
            <person name="Satake H."/>
            <person name="Nakayama K."/>
        </authorList>
    </citation>
    <scope>NUCLEOTIDE SEQUENCE</scope>
</reference>
<keyword evidence="2" id="KW-1133">Transmembrane helix</keyword>
<feature type="transmembrane region" description="Helical" evidence="2">
    <location>
        <begin position="424"/>
        <end position="449"/>
    </location>
</feature>
<keyword evidence="2" id="KW-0812">Transmembrane</keyword>
<sequence length="838" mass="96161">MDDYSRFTWVKFIASKDEAPNFIINHVKMIQVRLNVPVKNIHTDNGTEFVNQTLRSYYESVVQDPSFNDSYNIKLKIRYKPYSSKTLKRDDWDRLFQPMFNEYFNPLIIVVSLVPVVAAARAIDLADSPVSTSIDQDASSTNKFGEVLKNKTILVAQGFRQEEGIHFKEIFASTARIEAIRIFVANAATKNMMIFQMDVKMAFLNGELKEEVYISQPEGFVDQDNPSHVYKLKKALYNLKQAPRAWFDMLSSFLLSQHFFIDTPMVEKNKLDEDLQGTPVDAIIYYGMIDPHVSDIQLNITLNRLERSIRIKGSTSGTRSSRENLKQVPSTPQASHTLSTIKLPIPKKGVSTEDANQKFIRSLPSSWSQVSLIMRTKPGVDTLNFFDLYNNLRVFESDVKVLMKLILLMVLLLLLEITHKRKALYRSLMISCTPSLLINPVVAMISICLKKFCKKTRRKLHFDAKEPVGFDKSKVDTPVNAASTPLNTTYIIPNQDDSQIPALEDIYDDSRDGIFTNASYDDDGIGTKWVYMNKKDERGVVVRNKERLVAQGHRQEEGIDYDQGFALVARIEAIKIFLAFASYMGFIVYQMDVKSTFLYGKINEEVYVYQPLGFIDLKFPNKVYKLIKALYGLHQAPRAWYATLSTFLVQSRYRRGLIDKTLFIKKDKKDIMLVQMSYMGELTFFIRLQVKLEEDGIFISQDKYVAEILKKFNFLSVKTASTPIETKKPLVKDEEAADVDVHLYRSMIGSLMYLTAFRPDIMYTVCACFRESAFDLEAYSDSDYARANLDRKSTTRGCQFLSKRLISWQCKKQTIIATSNTEAEYVAAASCYEHVLWI</sequence>
<dbReference type="InterPro" id="IPR013103">
    <property type="entry name" value="RVT_2"/>
</dbReference>
<dbReference type="SUPFAM" id="SSF53098">
    <property type="entry name" value="Ribonuclease H-like"/>
    <property type="match status" value="1"/>
</dbReference>
<evidence type="ECO:0000313" key="4">
    <source>
        <dbReference type="EMBL" id="GEY27053.1"/>
    </source>
</evidence>
<proteinExistence type="predicted"/>
<accession>A0A699HIV4</accession>
<dbReference type="InterPro" id="IPR012337">
    <property type="entry name" value="RNaseH-like_sf"/>
</dbReference>
<comment type="caution">
    <text evidence="4">The sequence shown here is derived from an EMBL/GenBank/DDBJ whole genome shotgun (WGS) entry which is preliminary data.</text>
</comment>
<feature type="transmembrane region" description="Helical" evidence="2">
    <location>
        <begin position="573"/>
        <end position="591"/>
    </location>
</feature>
<evidence type="ECO:0000256" key="1">
    <source>
        <dbReference type="SAM" id="MobiDB-lite"/>
    </source>
</evidence>
<dbReference type="PANTHER" id="PTHR11439">
    <property type="entry name" value="GAG-POL-RELATED RETROTRANSPOSON"/>
    <property type="match status" value="1"/>
</dbReference>
<feature type="domain" description="Reverse transcriptase Ty1/copia-type" evidence="3">
    <location>
        <begin position="147"/>
        <end position="259"/>
    </location>
</feature>
<dbReference type="PANTHER" id="PTHR11439:SF495">
    <property type="entry name" value="REVERSE TRANSCRIPTASE, RNA-DEPENDENT DNA POLYMERASE-RELATED"/>
    <property type="match status" value="1"/>
</dbReference>